<dbReference type="Pfam" id="PF07980">
    <property type="entry name" value="SusD_RagB"/>
    <property type="match status" value="1"/>
</dbReference>
<dbReference type="InterPro" id="IPR011990">
    <property type="entry name" value="TPR-like_helical_dom_sf"/>
</dbReference>
<comment type="caution">
    <text evidence="8">The sequence shown here is derived from an EMBL/GenBank/DDBJ whole genome shotgun (WGS) entry which is preliminary data.</text>
</comment>
<evidence type="ECO:0000256" key="2">
    <source>
        <dbReference type="ARBA" id="ARBA00006275"/>
    </source>
</evidence>
<keyword evidence="3" id="KW-0732">Signal</keyword>
<dbReference type="Proteomes" id="UP001597525">
    <property type="component" value="Unassembled WGS sequence"/>
</dbReference>
<dbReference type="RefSeq" id="WP_320183118.1">
    <property type="nucleotide sequence ID" value="NZ_CP138332.1"/>
</dbReference>
<comment type="similarity">
    <text evidence="2">Belongs to the SusD family.</text>
</comment>
<reference evidence="9" key="1">
    <citation type="journal article" date="2019" name="Int. J. Syst. Evol. Microbiol.">
        <title>The Global Catalogue of Microorganisms (GCM) 10K type strain sequencing project: providing services to taxonomists for standard genome sequencing and annotation.</title>
        <authorList>
            <consortium name="The Broad Institute Genomics Platform"/>
            <consortium name="The Broad Institute Genome Sequencing Center for Infectious Disease"/>
            <person name="Wu L."/>
            <person name="Ma J."/>
        </authorList>
    </citation>
    <scope>NUCLEOTIDE SEQUENCE [LARGE SCALE GENOMIC DNA]</scope>
    <source>
        <strain evidence="9">KCTC 22814</strain>
    </source>
</reference>
<evidence type="ECO:0000256" key="1">
    <source>
        <dbReference type="ARBA" id="ARBA00004442"/>
    </source>
</evidence>
<evidence type="ECO:0000313" key="8">
    <source>
        <dbReference type="EMBL" id="MFD2967842.1"/>
    </source>
</evidence>
<dbReference type="SUPFAM" id="SSF48452">
    <property type="entry name" value="TPR-like"/>
    <property type="match status" value="1"/>
</dbReference>
<evidence type="ECO:0000256" key="4">
    <source>
        <dbReference type="ARBA" id="ARBA00023136"/>
    </source>
</evidence>
<sequence length="469" mass="52891">MKSLYRATLAALSLFVLGSCEKYVDIKTQGQLVPGTMENYRYLLNSTTNWESAPAISDMASDDLEILDGSAQQQSLANNDYYGYYKRAYQWDDVIYPIENQYYKDDNWTRMYHSIAYANTVIAEVPNASDGTAQEKAALIAEAKIHRASAYLMLVNTYAKPYNQGSASTDLGVPLVLEPTTEQSLERGTVQRAYETILADIEAALPALPTTQEYATLPSKASAYGLLARTYLYMNRYTEAATAADQALAINSQLIDLTSIAELTATSYPQRFFNPEILLSKVPVNGISAYTPTAFRLSADLEALFNDSDQRYNLFTVPGDIISSWDVYEGRYYYLDYIMDEGRNVGPTVPEMLLIKAEAEARNNQPAAAMTLVNQLRASRILPSGQVNLTASSANDALLKVVQERRREFMFRMLRWWDMRRLKDDPLFQKTYTRTVGGQTFTLAPNSNRYVFRIPQYEINLSPEIEQNP</sequence>
<dbReference type="Gene3D" id="1.25.40.390">
    <property type="match status" value="1"/>
</dbReference>
<comment type="subcellular location">
    <subcellularLocation>
        <location evidence="1">Cell outer membrane</location>
    </subcellularLocation>
</comment>
<gene>
    <name evidence="8" type="ORF">ACFS7Y_10605</name>
</gene>
<name>A0ABW6BEW8_9SPHI</name>
<feature type="domain" description="SusD-like N-terminal" evidence="7">
    <location>
        <begin position="86"/>
        <end position="232"/>
    </location>
</feature>
<dbReference type="InterPro" id="IPR019734">
    <property type="entry name" value="TPR_rpt"/>
</dbReference>
<proteinExistence type="inferred from homology"/>
<accession>A0ABW6BEW8</accession>
<evidence type="ECO:0000256" key="5">
    <source>
        <dbReference type="ARBA" id="ARBA00023237"/>
    </source>
</evidence>
<evidence type="ECO:0000313" key="9">
    <source>
        <dbReference type="Proteomes" id="UP001597525"/>
    </source>
</evidence>
<dbReference type="InterPro" id="IPR033985">
    <property type="entry name" value="SusD-like_N"/>
</dbReference>
<feature type="domain" description="RagB/SusD" evidence="6">
    <location>
        <begin position="351"/>
        <end position="469"/>
    </location>
</feature>
<dbReference type="InterPro" id="IPR012944">
    <property type="entry name" value="SusD_RagB_dom"/>
</dbReference>
<evidence type="ECO:0000256" key="3">
    <source>
        <dbReference type="ARBA" id="ARBA00022729"/>
    </source>
</evidence>
<evidence type="ECO:0000259" key="7">
    <source>
        <dbReference type="Pfam" id="PF14322"/>
    </source>
</evidence>
<evidence type="ECO:0000259" key="6">
    <source>
        <dbReference type="Pfam" id="PF07980"/>
    </source>
</evidence>
<dbReference type="PROSITE" id="PS51257">
    <property type="entry name" value="PROKAR_LIPOPROTEIN"/>
    <property type="match status" value="1"/>
</dbReference>
<keyword evidence="5" id="KW-0998">Cell outer membrane</keyword>
<dbReference type="EMBL" id="JBHUPB010000007">
    <property type="protein sequence ID" value="MFD2967842.1"/>
    <property type="molecule type" value="Genomic_DNA"/>
</dbReference>
<keyword evidence="9" id="KW-1185">Reference proteome</keyword>
<dbReference type="Pfam" id="PF14322">
    <property type="entry name" value="SusD-like_3"/>
    <property type="match status" value="1"/>
</dbReference>
<organism evidence="8 9">
    <name type="scientific">Sphingobacterium bambusae</name>
    <dbReference type="NCBI Taxonomy" id="662858"/>
    <lineage>
        <taxon>Bacteria</taxon>
        <taxon>Pseudomonadati</taxon>
        <taxon>Bacteroidota</taxon>
        <taxon>Sphingobacteriia</taxon>
        <taxon>Sphingobacteriales</taxon>
        <taxon>Sphingobacteriaceae</taxon>
        <taxon>Sphingobacterium</taxon>
    </lineage>
</organism>
<dbReference type="SMART" id="SM00028">
    <property type="entry name" value="TPR"/>
    <property type="match status" value="1"/>
</dbReference>
<keyword evidence="4" id="KW-0472">Membrane</keyword>
<protein>
    <submittedName>
        <fullName evidence="8">RagB/SusD family nutrient uptake outer membrane protein</fullName>
    </submittedName>
</protein>